<evidence type="ECO:0008006" key="3">
    <source>
        <dbReference type="Google" id="ProtNLM"/>
    </source>
</evidence>
<dbReference type="Gene3D" id="3.20.20.410">
    <property type="entry name" value="Protein of unknown function UPF0759"/>
    <property type="match status" value="1"/>
</dbReference>
<reference evidence="1 2" key="1">
    <citation type="submission" date="2017-10" db="EMBL/GenBank/DDBJ databases">
        <title>Genome announcement of Methylocella silvestris TVC from permafrost.</title>
        <authorList>
            <person name="Wang J."/>
            <person name="Geng K."/>
            <person name="Ul-Haque F."/>
            <person name="Crombie A.T."/>
            <person name="Street L.E."/>
            <person name="Wookey P.A."/>
            <person name="Murrell J.C."/>
            <person name="Pratscher J."/>
        </authorList>
    </citation>
    <scope>NUCLEOTIDE SEQUENCE [LARGE SCALE GENOMIC DNA]</scope>
    <source>
        <strain evidence="1 2">TVC</strain>
    </source>
</reference>
<dbReference type="InterPro" id="IPR036520">
    <property type="entry name" value="UPF0759_sf"/>
</dbReference>
<dbReference type="AlphaFoldDB" id="A0A2J7TIG2"/>
<dbReference type="EMBL" id="PDZR01000006">
    <property type="protein sequence ID" value="PNG26563.1"/>
    <property type="molecule type" value="Genomic_DNA"/>
</dbReference>
<dbReference type="PANTHER" id="PTHR30348:SF4">
    <property type="entry name" value="DUF72 DOMAIN-CONTAINING PROTEIN"/>
    <property type="match status" value="1"/>
</dbReference>
<dbReference type="SUPFAM" id="SSF117396">
    <property type="entry name" value="TM1631-like"/>
    <property type="match status" value="1"/>
</dbReference>
<dbReference type="OrthoDB" id="9780310at2"/>
<sequence>MVKARTSTKGQDSLGDAGRIRVGVGGWSFAPWRNRFYPKGLPHAQELSFASRKLTAIEVNATFYRTQSPQSFRRWADETPDDFVFSLKAHRLATHRKSLAECAPAIEHFVCSGIAELGGKLGPIVWQFAAFKQFDADDFERFCEALPKALEGRPLRHVLEVRHDSFRVAEFVALARRYACAICLADSSDYPLIPDLTADFVYARLQQSAPDCTTGYDDMALRLWAKRAALWSQGKQPTDLAGLISDAAPEQRAGRDVFVYFIAGAKENNPAAAAALIERLSVA</sequence>
<dbReference type="Proteomes" id="UP000236286">
    <property type="component" value="Unassembled WGS sequence"/>
</dbReference>
<organism evidence="1 2">
    <name type="scientific">Methylocella silvestris</name>
    <dbReference type="NCBI Taxonomy" id="199596"/>
    <lineage>
        <taxon>Bacteria</taxon>
        <taxon>Pseudomonadati</taxon>
        <taxon>Pseudomonadota</taxon>
        <taxon>Alphaproteobacteria</taxon>
        <taxon>Hyphomicrobiales</taxon>
        <taxon>Beijerinckiaceae</taxon>
        <taxon>Methylocella</taxon>
    </lineage>
</organism>
<comment type="caution">
    <text evidence="1">The sequence shown here is derived from an EMBL/GenBank/DDBJ whole genome shotgun (WGS) entry which is preliminary data.</text>
</comment>
<dbReference type="InterPro" id="IPR002763">
    <property type="entry name" value="DUF72"/>
</dbReference>
<dbReference type="Pfam" id="PF01904">
    <property type="entry name" value="DUF72"/>
    <property type="match status" value="1"/>
</dbReference>
<proteinExistence type="predicted"/>
<accession>A0A2J7TIG2</accession>
<evidence type="ECO:0000313" key="1">
    <source>
        <dbReference type="EMBL" id="PNG26563.1"/>
    </source>
</evidence>
<gene>
    <name evidence="1" type="ORF">CR492_07695</name>
</gene>
<dbReference type="PANTHER" id="PTHR30348">
    <property type="entry name" value="UNCHARACTERIZED PROTEIN YECE"/>
    <property type="match status" value="1"/>
</dbReference>
<protein>
    <recommendedName>
        <fullName evidence="3">DUF72 domain-containing protein</fullName>
    </recommendedName>
</protein>
<evidence type="ECO:0000313" key="2">
    <source>
        <dbReference type="Proteomes" id="UP000236286"/>
    </source>
</evidence>
<name>A0A2J7TIG2_METSI</name>